<dbReference type="AlphaFoldDB" id="F0V904"/>
<feature type="region of interest" description="Disordered" evidence="1">
    <location>
        <begin position="137"/>
        <end position="165"/>
    </location>
</feature>
<dbReference type="VEuPathDB" id="ToxoDB:NCLIV_006700"/>
<feature type="region of interest" description="Disordered" evidence="1">
    <location>
        <begin position="86"/>
        <end position="108"/>
    </location>
</feature>
<protein>
    <submittedName>
        <fullName evidence="2">Structural maintenance of chromosome 2, related</fullName>
    </submittedName>
</protein>
<evidence type="ECO:0000256" key="1">
    <source>
        <dbReference type="SAM" id="MobiDB-lite"/>
    </source>
</evidence>
<reference evidence="3" key="1">
    <citation type="journal article" date="2012" name="PLoS Pathog.">
        <title>Comparative genomics of the apicomplexan parasites Toxoplasma gondii and Neospora caninum: Coccidia differing in host range and transmission strategy.</title>
        <authorList>
            <person name="Reid A.J."/>
            <person name="Vermont S.J."/>
            <person name="Cotton J.A."/>
            <person name="Harris D."/>
            <person name="Hill-Cawthorne G.A."/>
            <person name="Konen-Waisman S."/>
            <person name="Latham S.M."/>
            <person name="Mourier T."/>
            <person name="Norton R."/>
            <person name="Quail M.A."/>
            <person name="Sanders M."/>
            <person name="Shanmugam D."/>
            <person name="Sohal A."/>
            <person name="Wasmuth J.D."/>
            <person name="Brunk B."/>
            <person name="Grigg M.E."/>
            <person name="Howard J.C."/>
            <person name="Parkinson J."/>
            <person name="Roos D.S."/>
            <person name="Trees A.J."/>
            <person name="Berriman M."/>
            <person name="Pain A."/>
            <person name="Wastling J.M."/>
        </authorList>
    </citation>
    <scope>NUCLEOTIDE SEQUENCE [LARGE SCALE GENOMIC DNA]</scope>
    <source>
        <strain evidence="3">Liverpool</strain>
    </source>
</reference>
<sequence length="259" mass="28356">MNDREKNIAAARQEMEALQNANDWLHAEERKFNQPGSAYDFRQLRPESENRGGHLGAGHQEAAESGDNLAASEREFHGDFRAVASECPSEARTGQPARPHGRPGDADCLQSKVEGVSRRALGRPAVPACTIPHSRAAESEAGAGLHSRRGRRSARSVAYAKHREHDQDPVSDVAIHHCVSQRGDVFACRRSLPDSADRRSIKCGAPRPGGEAPTAPRCPRLGGGGGVWREQRQKAHAKECTTRRRQRRPELAGLDFVSF</sequence>
<dbReference type="RefSeq" id="XP_003880230.1">
    <property type="nucleotide sequence ID" value="XM_003880181.1"/>
</dbReference>
<evidence type="ECO:0000313" key="2">
    <source>
        <dbReference type="EMBL" id="CBZ50195.1"/>
    </source>
</evidence>
<gene>
    <name evidence="2" type="ORF">NCLIV_006700</name>
</gene>
<dbReference type="InParanoid" id="F0V904"/>
<evidence type="ECO:0000313" key="3">
    <source>
        <dbReference type="Proteomes" id="UP000007494"/>
    </source>
</evidence>
<feature type="compositionally biased region" description="Basic and acidic residues" evidence="1">
    <location>
        <begin position="42"/>
        <end position="52"/>
    </location>
</feature>
<keyword evidence="3" id="KW-1185">Reference proteome</keyword>
<feature type="region of interest" description="Disordered" evidence="1">
    <location>
        <begin position="197"/>
        <end position="246"/>
    </location>
</feature>
<feature type="compositionally biased region" description="Basic and acidic residues" evidence="1">
    <location>
        <begin position="229"/>
        <end position="242"/>
    </location>
</feature>
<name>F0V904_NEOCL</name>
<dbReference type="EMBL" id="FR823382">
    <property type="protein sequence ID" value="CBZ50195.1"/>
    <property type="molecule type" value="Genomic_DNA"/>
</dbReference>
<dbReference type="GeneID" id="13446253"/>
<dbReference type="Proteomes" id="UP000007494">
    <property type="component" value="Chromosome II"/>
</dbReference>
<feature type="region of interest" description="Disordered" evidence="1">
    <location>
        <begin position="26"/>
        <end position="72"/>
    </location>
</feature>
<accession>F0V904</accession>
<organism evidence="2 3">
    <name type="scientific">Neospora caninum (strain Liverpool)</name>
    <dbReference type="NCBI Taxonomy" id="572307"/>
    <lineage>
        <taxon>Eukaryota</taxon>
        <taxon>Sar</taxon>
        <taxon>Alveolata</taxon>
        <taxon>Apicomplexa</taxon>
        <taxon>Conoidasida</taxon>
        <taxon>Coccidia</taxon>
        <taxon>Eucoccidiorida</taxon>
        <taxon>Eimeriorina</taxon>
        <taxon>Sarcocystidae</taxon>
        <taxon>Neospora</taxon>
    </lineage>
</organism>
<proteinExistence type="predicted"/>